<sequence>MKHPRGLPLQARKKPLANTVFALSIGLPLLAGNTAAQGSAEAIEEVTVTGIRGALAQSLDVKRDATSIVDAISSEDIGKFPDKNVADSLQRIPGVSVDRIWGEGRDIFVRGTDSTLNRTLMNGQNVASAYWWANDNPSRGFNYSILASELVSSLEVYKSPEARHDEGSIGGMVNVRTRRPMDLDPLTINASVEGVYSDLPDEWDPQVSGLVSWKNDSETFGVLASFNSQTRTMRRDGLEVFPTNDLYTITDQNGETYDDVYVPWGGGSAIFNQDRERDTANLTLQFRPIDAWDIAVNYVKSDMDMDNSNQNYLFVVGGYKIPNGDVVTDPVFIPTSDGRRALVGGTIENPDSIGVADEPIVRDAYVESEVFDIDAEYAGNDWVLHLQAGQTSAEGGSTKDRNYWFEGYSREVLNFGPNTNEFSFPDVDPLDGSALNLNAANLRDWVRIMEDDETYAQADLEFNVDWGFINALKVGAKFRDHSIENNRSVGGVNVSNPDIADQVAALNAITLADVSSGPSPELHGEAATSGSLTQYAFLDIDLAQQKIDSILDAGAMTYSEDQRAYYKINEEISAAYAQADFEAGKLRGNLGVRLVQTDQTSNAYIDGDLGSVSRSYTDTLPSLNLIYDLSDNLLLRAAASRAMARPTFQNLSSNIVINATSGTATAGNPNLDPIMADQFEFGAEWYFTDLSLLAATYFNKELSTFVFTDTQPEQIDGETINVTRPYNAPNGADIQGIELQYQQDLGMGFGFLANYTWTDADVPANEDGTQLELPGNSKDQFNASVYYENDTVSLRVSYNMRSESYGGLTSGSQLATDEYDQWDATANWTVSDNFTLFATAVNITNEIIYQRTSDGLPVGFYENGPRYSLGARYNF</sequence>
<evidence type="ECO:0000256" key="3">
    <source>
        <dbReference type="ARBA" id="ARBA00022452"/>
    </source>
</evidence>
<dbReference type="Pfam" id="PF07715">
    <property type="entry name" value="Plug"/>
    <property type="match status" value="1"/>
</dbReference>
<dbReference type="PANTHER" id="PTHR40980:SF3">
    <property type="entry name" value="TONB-DEPENDENT RECEPTOR-LIKE BETA-BARREL DOMAIN-CONTAINING PROTEIN"/>
    <property type="match status" value="1"/>
</dbReference>
<organism evidence="13 14">
    <name type="scientific">Gilvimarinus algae</name>
    <dbReference type="NCBI Taxonomy" id="3058037"/>
    <lineage>
        <taxon>Bacteria</taxon>
        <taxon>Pseudomonadati</taxon>
        <taxon>Pseudomonadota</taxon>
        <taxon>Gammaproteobacteria</taxon>
        <taxon>Cellvibrionales</taxon>
        <taxon>Cellvibrionaceae</taxon>
        <taxon>Gilvimarinus</taxon>
    </lineage>
</organism>
<accession>A0ABT8TGE5</accession>
<keyword evidence="5 9" id="KW-0798">TonB box</keyword>
<evidence type="ECO:0000259" key="12">
    <source>
        <dbReference type="Pfam" id="PF07715"/>
    </source>
</evidence>
<dbReference type="InterPro" id="IPR010104">
    <property type="entry name" value="TonB_rcpt_bac"/>
</dbReference>
<proteinExistence type="inferred from homology"/>
<evidence type="ECO:0000313" key="14">
    <source>
        <dbReference type="Proteomes" id="UP001168380"/>
    </source>
</evidence>
<dbReference type="Pfam" id="PF00593">
    <property type="entry name" value="TonB_dep_Rec_b-barrel"/>
    <property type="match status" value="1"/>
</dbReference>
<dbReference type="Gene3D" id="2.170.130.10">
    <property type="entry name" value="TonB-dependent receptor, plug domain"/>
    <property type="match status" value="1"/>
</dbReference>
<dbReference type="InterPro" id="IPR037066">
    <property type="entry name" value="Plug_dom_sf"/>
</dbReference>
<evidence type="ECO:0000256" key="4">
    <source>
        <dbReference type="ARBA" id="ARBA00022692"/>
    </source>
</evidence>
<dbReference type="InterPro" id="IPR039426">
    <property type="entry name" value="TonB-dep_rcpt-like"/>
</dbReference>
<feature type="signal peptide" evidence="10">
    <location>
        <begin position="1"/>
        <end position="31"/>
    </location>
</feature>
<dbReference type="Proteomes" id="UP001168380">
    <property type="component" value="Unassembled WGS sequence"/>
</dbReference>
<evidence type="ECO:0000256" key="7">
    <source>
        <dbReference type="ARBA" id="ARBA00023237"/>
    </source>
</evidence>
<keyword evidence="10" id="KW-0732">Signal</keyword>
<gene>
    <name evidence="13" type="ORF">QWI16_08420</name>
</gene>
<dbReference type="EMBL" id="JAULRT010000052">
    <property type="protein sequence ID" value="MDO3382198.1"/>
    <property type="molecule type" value="Genomic_DNA"/>
</dbReference>
<name>A0ABT8TGE5_9GAMM</name>
<keyword evidence="6 8" id="KW-0472">Membrane</keyword>
<dbReference type="NCBIfam" id="TIGR01782">
    <property type="entry name" value="TonB-Xanth-Caul"/>
    <property type="match status" value="1"/>
</dbReference>
<comment type="subcellular location">
    <subcellularLocation>
        <location evidence="1 8">Cell outer membrane</location>
        <topology evidence="1 8">Multi-pass membrane protein</topology>
    </subcellularLocation>
</comment>
<dbReference type="RefSeq" id="WP_302712358.1">
    <property type="nucleotide sequence ID" value="NZ_JAULRT010000052.1"/>
</dbReference>
<evidence type="ECO:0000259" key="11">
    <source>
        <dbReference type="Pfam" id="PF00593"/>
    </source>
</evidence>
<keyword evidence="7 8" id="KW-0998">Cell outer membrane</keyword>
<dbReference type="PROSITE" id="PS52016">
    <property type="entry name" value="TONB_DEPENDENT_REC_3"/>
    <property type="match status" value="1"/>
</dbReference>
<dbReference type="SUPFAM" id="SSF56935">
    <property type="entry name" value="Porins"/>
    <property type="match status" value="1"/>
</dbReference>
<evidence type="ECO:0000256" key="6">
    <source>
        <dbReference type="ARBA" id="ARBA00023136"/>
    </source>
</evidence>
<evidence type="ECO:0000256" key="8">
    <source>
        <dbReference type="PROSITE-ProRule" id="PRU01360"/>
    </source>
</evidence>
<dbReference type="CDD" id="cd01347">
    <property type="entry name" value="ligand_gated_channel"/>
    <property type="match status" value="1"/>
</dbReference>
<reference evidence="13" key="1">
    <citation type="submission" date="2023-07" db="EMBL/GenBank/DDBJ databases">
        <title>Gilvimarinus algae sp. nov., isolated from the surface of Kelp.</title>
        <authorList>
            <person name="Sun Y.Y."/>
            <person name="Gong Y."/>
            <person name="Du Z.J."/>
        </authorList>
    </citation>
    <scope>NUCLEOTIDE SEQUENCE</scope>
    <source>
        <strain evidence="13">SDUM040014</strain>
    </source>
</reference>
<evidence type="ECO:0000256" key="10">
    <source>
        <dbReference type="SAM" id="SignalP"/>
    </source>
</evidence>
<feature type="domain" description="TonB-dependent receptor plug" evidence="12">
    <location>
        <begin position="62"/>
        <end position="171"/>
    </location>
</feature>
<keyword evidence="3 8" id="KW-1134">Transmembrane beta strand</keyword>
<dbReference type="Gene3D" id="2.40.170.20">
    <property type="entry name" value="TonB-dependent receptor, beta-barrel domain"/>
    <property type="match status" value="1"/>
</dbReference>
<evidence type="ECO:0000256" key="5">
    <source>
        <dbReference type="ARBA" id="ARBA00023077"/>
    </source>
</evidence>
<comment type="caution">
    <text evidence="13">The sequence shown here is derived from an EMBL/GenBank/DDBJ whole genome shotgun (WGS) entry which is preliminary data.</text>
</comment>
<evidence type="ECO:0000256" key="9">
    <source>
        <dbReference type="RuleBase" id="RU003357"/>
    </source>
</evidence>
<dbReference type="PANTHER" id="PTHR40980">
    <property type="entry name" value="PLUG DOMAIN-CONTAINING PROTEIN"/>
    <property type="match status" value="1"/>
</dbReference>
<feature type="chain" id="PRO_5046981726" evidence="10">
    <location>
        <begin position="32"/>
        <end position="875"/>
    </location>
</feature>
<keyword evidence="4 8" id="KW-0812">Transmembrane</keyword>
<keyword evidence="13" id="KW-0675">Receptor</keyword>
<protein>
    <submittedName>
        <fullName evidence="13">TonB-dependent receptor</fullName>
    </submittedName>
</protein>
<evidence type="ECO:0000313" key="13">
    <source>
        <dbReference type="EMBL" id="MDO3382198.1"/>
    </source>
</evidence>
<dbReference type="InterPro" id="IPR012910">
    <property type="entry name" value="Plug_dom"/>
</dbReference>
<dbReference type="InterPro" id="IPR036942">
    <property type="entry name" value="Beta-barrel_TonB_sf"/>
</dbReference>
<keyword evidence="14" id="KW-1185">Reference proteome</keyword>
<comment type="similarity">
    <text evidence="8 9">Belongs to the TonB-dependent receptor family.</text>
</comment>
<feature type="domain" description="TonB-dependent receptor-like beta-barrel" evidence="11">
    <location>
        <begin position="409"/>
        <end position="843"/>
    </location>
</feature>
<evidence type="ECO:0000256" key="2">
    <source>
        <dbReference type="ARBA" id="ARBA00022448"/>
    </source>
</evidence>
<dbReference type="InterPro" id="IPR000531">
    <property type="entry name" value="Beta-barrel_TonB"/>
</dbReference>
<evidence type="ECO:0000256" key="1">
    <source>
        <dbReference type="ARBA" id="ARBA00004571"/>
    </source>
</evidence>
<keyword evidence="2 8" id="KW-0813">Transport</keyword>